<name>A0ABP7K3G6_9ACTN</name>
<gene>
    <name evidence="1" type="ORF">GCM10022207_30480</name>
</gene>
<evidence type="ECO:0008006" key="3">
    <source>
        <dbReference type="Google" id="ProtNLM"/>
    </source>
</evidence>
<evidence type="ECO:0000313" key="1">
    <source>
        <dbReference type="EMBL" id="GAA3864249.1"/>
    </source>
</evidence>
<accession>A0ABP7K3G6</accession>
<comment type="caution">
    <text evidence="1">The sequence shown here is derived from an EMBL/GenBank/DDBJ whole genome shotgun (WGS) entry which is preliminary data.</text>
</comment>
<dbReference type="EMBL" id="BAAAZA010000007">
    <property type="protein sequence ID" value="GAA3864249.1"/>
    <property type="molecule type" value="Genomic_DNA"/>
</dbReference>
<dbReference type="Proteomes" id="UP001501563">
    <property type="component" value="Unassembled WGS sequence"/>
</dbReference>
<protein>
    <recommendedName>
        <fullName evidence="3">Phosphodiesterase</fullName>
    </recommendedName>
</protein>
<reference evidence="2" key="1">
    <citation type="journal article" date="2019" name="Int. J. Syst. Evol. Microbiol.">
        <title>The Global Catalogue of Microorganisms (GCM) 10K type strain sequencing project: providing services to taxonomists for standard genome sequencing and annotation.</title>
        <authorList>
            <consortium name="The Broad Institute Genomics Platform"/>
            <consortium name="The Broad Institute Genome Sequencing Center for Infectious Disease"/>
            <person name="Wu L."/>
            <person name="Ma J."/>
        </authorList>
    </citation>
    <scope>NUCLEOTIDE SEQUENCE [LARGE SCALE GENOMIC DNA]</scope>
    <source>
        <strain evidence="2">JCM 16578</strain>
    </source>
</reference>
<dbReference type="RefSeq" id="WP_384532138.1">
    <property type="nucleotide sequence ID" value="NZ_BAAAZA010000007.1"/>
</dbReference>
<proteinExistence type="predicted"/>
<keyword evidence="2" id="KW-1185">Reference proteome</keyword>
<evidence type="ECO:0000313" key="2">
    <source>
        <dbReference type="Proteomes" id="UP001501563"/>
    </source>
</evidence>
<sequence>MSTRLHGRSTAGSGVGSRTGAGRARLRFDGWITGIGTSSGVRAVVGHWARSPFGPFSDVMIERPDGHRILLAPTRETADFIAGTYAFDEVRVVPVGVEVVGRAWTVRASTLRLHFVSGRRGLAGLLLRAVPGSLAARPAWAAAVALPARALLRVSTRGAAGRGRYEWYGARDLRPVLSAAAVYEGRDLGVLTSVLPPVRFGFSSTPWKPCVVRVTVTVSLERGSGAEVRPDGGGSSRRS</sequence>
<organism evidence="1 2">
    <name type="scientific">Streptomyces lannensis</name>
    <dbReference type="NCBI Taxonomy" id="766498"/>
    <lineage>
        <taxon>Bacteria</taxon>
        <taxon>Bacillati</taxon>
        <taxon>Actinomycetota</taxon>
        <taxon>Actinomycetes</taxon>
        <taxon>Kitasatosporales</taxon>
        <taxon>Streptomycetaceae</taxon>
        <taxon>Streptomyces</taxon>
    </lineage>
</organism>